<name>A0A6A6DG25_9PEZI</name>
<organism evidence="2 3">
    <name type="scientific">Zopfia rhizophila CBS 207.26</name>
    <dbReference type="NCBI Taxonomy" id="1314779"/>
    <lineage>
        <taxon>Eukaryota</taxon>
        <taxon>Fungi</taxon>
        <taxon>Dikarya</taxon>
        <taxon>Ascomycota</taxon>
        <taxon>Pezizomycotina</taxon>
        <taxon>Dothideomycetes</taxon>
        <taxon>Dothideomycetes incertae sedis</taxon>
        <taxon>Zopfiaceae</taxon>
        <taxon>Zopfia</taxon>
    </lineage>
</organism>
<evidence type="ECO:0000313" key="3">
    <source>
        <dbReference type="Proteomes" id="UP000800200"/>
    </source>
</evidence>
<accession>A0A6A6DG25</accession>
<feature type="region of interest" description="Disordered" evidence="1">
    <location>
        <begin position="91"/>
        <end position="113"/>
    </location>
</feature>
<sequence>MYPIRTTYFPILTTCVICRSREMQDVGLKSRFKPLRCCNALWTILVFMHSIVRPHLDGWMKRPPSRLGPHLVLRKGLSVISAWRLAALAGQASTPKQKRRSSPAPPGTPTFSPRNTHAFHALHPLFSPLSSLSASIITSYRSESSTPPGQTRKRVSNAVVIQTRRCINTIPGLLLMCIYPMRLLFRQTLRRSCVKRLAMGGLSVLPNLCTEKNRYAAPSVWNARDLAERQIAGPRFGPTAATHKLLRLC</sequence>
<dbReference type="EMBL" id="ML994689">
    <property type="protein sequence ID" value="KAF2177398.1"/>
    <property type="molecule type" value="Genomic_DNA"/>
</dbReference>
<reference evidence="2" key="1">
    <citation type="journal article" date="2020" name="Stud. Mycol.">
        <title>101 Dothideomycetes genomes: a test case for predicting lifestyles and emergence of pathogens.</title>
        <authorList>
            <person name="Haridas S."/>
            <person name="Albert R."/>
            <person name="Binder M."/>
            <person name="Bloem J."/>
            <person name="Labutti K."/>
            <person name="Salamov A."/>
            <person name="Andreopoulos B."/>
            <person name="Baker S."/>
            <person name="Barry K."/>
            <person name="Bills G."/>
            <person name="Bluhm B."/>
            <person name="Cannon C."/>
            <person name="Castanera R."/>
            <person name="Culley D."/>
            <person name="Daum C."/>
            <person name="Ezra D."/>
            <person name="Gonzalez J."/>
            <person name="Henrissat B."/>
            <person name="Kuo A."/>
            <person name="Liang C."/>
            <person name="Lipzen A."/>
            <person name="Lutzoni F."/>
            <person name="Magnuson J."/>
            <person name="Mondo S."/>
            <person name="Nolan M."/>
            <person name="Ohm R."/>
            <person name="Pangilinan J."/>
            <person name="Park H.-J."/>
            <person name="Ramirez L."/>
            <person name="Alfaro M."/>
            <person name="Sun H."/>
            <person name="Tritt A."/>
            <person name="Yoshinaga Y."/>
            <person name="Zwiers L.-H."/>
            <person name="Turgeon B."/>
            <person name="Goodwin S."/>
            <person name="Spatafora J."/>
            <person name="Crous P."/>
            <person name="Grigoriev I."/>
        </authorList>
    </citation>
    <scope>NUCLEOTIDE SEQUENCE</scope>
    <source>
        <strain evidence="2">CBS 207.26</strain>
    </source>
</reference>
<proteinExistence type="predicted"/>
<dbReference type="AlphaFoldDB" id="A0A6A6DG25"/>
<keyword evidence="3" id="KW-1185">Reference proteome</keyword>
<evidence type="ECO:0000256" key="1">
    <source>
        <dbReference type="SAM" id="MobiDB-lite"/>
    </source>
</evidence>
<gene>
    <name evidence="2" type="ORF">K469DRAFT_376563</name>
</gene>
<evidence type="ECO:0000313" key="2">
    <source>
        <dbReference type="EMBL" id="KAF2177398.1"/>
    </source>
</evidence>
<dbReference type="Proteomes" id="UP000800200">
    <property type="component" value="Unassembled WGS sequence"/>
</dbReference>
<protein>
    <submittedName>
        <fullName evidence="2">Uncharacterized protein</fullName>
    </submittedName>
</protein>